<feature type="transmembrane region" description="Helical" evidence="1">
    <location>
        <begin position="268"/>
        <end position="288"/>
    </location>
</feature>
<keyword evidence="1" id="KW-0812">Transmembrane</keyword>
<evidence type="ECO:0000256" key="2">
    <source>
        <dbReference type="SAM" id="SignalP"/>
    </source>
</evidence>
<reference evidence="3 4" key="1">
    <citation type="journal article" date="2013" name="Genome Biol.">
        <title>The genome sequence of the most widely cultivated cacao type and its use to identify candidate genes regulating pod color.</title>
        <authorList>
            <person name="Motamayor J.C."/>
            <person name="Mockaitis K."/>
            <person name="Schmutz J."/>
            <person name="Haiminen N."/>
            <person name="Iii D.L."/>
            <person name="Cornejo O."/>
            <person name="Findley S.D."/>
            <person name="Zheng P."/>
            <person name="Utro F."/>
            <person name="Royaert S."/>
            <person name="Saski C."/>
            <person name="Jenkins J."/>
            <person name="Podicheti R."/>
            <person name="Zhao M."/>
            <person name="Scheffler B.E."/>
            <person name="Stack J.C."/>
            <person name="Feltus F.A."/>
            <person name="Mustiga G.M."/>
            <person name="Amores F."/>
            <person name="Phillips W."/>
            <person name="Marelli J.P."/>
            <person name="May G.D."/>
            <person name="Shapiro H."/>
            <person name="Ma J."/>
            <person name="Bustamante C.D."/>
            <person name="Schnell R.J."/>
            <person name="Main D."/>
            <person name="Gilbert D."/>
            <person name="Parida L."/>
            <person name="Kuhn D.N."/>
        </authorList>
    </citation>
    <scope>NUCLEOTIDE SEQUENCE [LARGE SCALE GENOMIC DNA]</scope>
    <source>
        <strain evidence="4">cv. Matina 1-6</strain>
    </source>
</reference>
<dbReference type="InterPro" id="IPR040283">
    <property type="entry name" value="DDB_G0292058-like"/>
</dbReference>
<dbReference type="HOGENOM" id="CLU_024548_1_2_1"/>
<dbReference type="PANTHER" id="PTHR31414:SF19">
    <property type="entry name" value="TRANSMEMBRANE PROTEIN"/>
    <property type="match status" value="1"/>
</dbReference>
<dbReference type="FunCoup" id="A0A061DP41">
    <property type="interactions" value="60"/>
</dbReference>
<keyword evidence="2" id="KW-0732">Signal</keyword>
<keyword evidence="4" id="KW-1185">Reference proteome</keyword>
<gene>
    <name evidence="3" type="ORF">TCM_000803</name>
</gene>
<dbReference type="PANTHER" id="PTHR31414">
    <property type="entry name" value="TRANSMEMBRANE PROTEIN DDB_G0292058"/>
    <property type="match status" value="1"/>
</dbReference>
<feature type="transmembrane region" description="Helical" evidence="1">
    <location>
        <begin position="478"/>
        <end position="499"/>
    </location>
</feature>
<feature type="transmembrane region" description="Helical" evidence="1">
    <location>
        <begin position="221"/>
        <end position="239"/>
    </location>
</feature>
<evidence type="ECO:0000313" key="4">
    <source>
        <dbReference type="Proteomes" id="UP000026915"/>
    </source>
</evidence>
<dbReference type="OMA" id="CWFLTGF"/>
<feature type="chain" id="PRO_5001596391" evidence="2">
    <location>
        <begin position="30"/>
        <end position="522"/>
    </location>
</feature>
<accession>A0A061DP41</accession>
<sequence length="522" mass="58848">MSEPNGAVASLIFLLVFSSMFSPQLVVFGSPLHEHSFKRPDPLRHLKDYRGVYNVTDTHYWASAAFTGVHGYAMAGVWTLCGICFGIFLIFKNISSSESSSSSSFTDHLDRYYLLLFMMFLLLTLLAIVAASFVIAANQRSLQRIKKLKNTIVSAGDDVSKSIRRLITAMTRIQYLLLPYDRKTSQELNVTTHRLGKESRTIQNFVRSHERPIDVAIQTSYVAHLVIAMVNLLLLIAALECTTTTNLIRLMDCCFGSVLLLSHWHPGLIFIICFCWILTALCWVLTGFDFSLHTFAQDSCSAFEDYVQDPQNNILSSILPCMNSTNSDEILTGIGSTVHDFIGELNLQITEVYSRIKLNEQNDGLFGFGMICDPFSGAPNYSYVPEVCPEDAIPIGSIPDILSRFTCYNENSTQVCSRNGKILPEDTYNEASAYSHSVQYMLNVFPDLQNLAECSMVKDAFSDVFLHQCRPFRTSLRWLWASMLSLSISMMLLELTWIVKAFQEKGRCFSRCSIFPRQSNPL</sequence>
<feature type="transmembrane region" description="Helical" evidence="1">
    <location>
        <begin position="69"/>
        <end position="91"/>
    </location>
</feature>
<feature type="transmembrane region" description="Helical" evidence="1">
    <location>
        <begin position="112"/>
        <end position="137"/>
    </location>
</feature>
<evidence type="ECO:0000313" key="3">
    <source>
        <dbReference type="EMBL" id="EOX91698.1"/>
    </source>
</evidence>
<organism evidence="3 4">
    <name type="scientific">Theobroma cacao</name>
    <name type="common">Cacao</name>
    <name type="synonym">Cocoa</name>
    <dbReference type="NCBI Taxonomy" id="3641"/>
    <lineage>
        <taxon>Eukaryota</taxon>
        <taxon>Viridiplantae</taxon>
        <taxon>Streptophyta</taxon>
        <taxon>Embryophyta</taxon>
        <taxon>Tracheophyta</taxon>
        <taxon>Spermatophyta</taxon>
        <taxon>Magnoliopsida</taxon>
        <taxon>eudicotyledons</taxon>
        <taxon>Gunneridae</taxon>
        <taxon>Pentapetalae</taxon>
        <taxon>rosids</taxon>
        <taxon>malvids</taxon>
        <taxon>Malvales</taxon>
        <taxon>Malvaceae</taxon>
        <taxon>Byttnerioideae</taxon>
        <taxon>Theobroma</taxon>
    </lineage>
</organism>
<proteinExistence type="predicted"/>
<dbReference type="AlphaFoldDB" id="A0A061DP41"/>
<keyword evidence="1" id="KW-1133">Transmembrane helix</keyword>
<name>A0A061DP41_THECC</name>
<keyword evidence="1" id="KW-0472">Membrane</keyword>
<dbReference type="EMBL" id="CM001879">
    <property type="protein sequence ID" value="EOX91698.1"/>
    <property type="molecule type" value="Genomic_DNA"/>
</dbReference>
<evidence type="ECO:0000256" key="1">
    <source>
        <dbReference type="SAM" id="Phobius"/>
    </source>
</evidence>
<dbReference type="eggNOG" id="ENOG502QVBT">
    <property type="taxonomic scope" value="Eukaryota"/>
</dbReference>
<protein>
    <submittedName>
        <fullName evidence="3">Uncharacterized protein</fullName>
    </submittedName>
</protein>
<dbReference type="InParanoid" id="A0A061DP41"/>
<dbReference type="STRING" id="3641.A0A061DP41"/>
<feature type="signal peptide" evidence="2">
    <location>
        <begin position="1"/>
        <end position="29"/>
    </location>
</feature>
<dbReference type="Proteomes" id="UP000026915">
    <property type="component" value="Chromosome 1"/>
</dbReference>
<dbReference type="Gramene" id="EOX91698">
    <property type="protein sequence ID" value="EOX91698"/>
    <property type="gene ID" value="TCM_000803"/>
</dbReference>